<proteinExistence type="predicted"/>
<sequence length="137" mass="15438">MNLADLTAPEFQRLVALHDQLPAQAPALRRLPPPPVAPEFAGLSPEECRARLRMLKDDAVRRSSNGRWSDAEAREWTSLHISTRMTAVLLAGIEGEMEELAHREWRELPPPERAAIKAQIRYLADELAGLRSLTLRN</sequence>
<protein>
    <submittedName>
        <fullName evidence="1">Uncharacterized protein</fullName>
    </submittedName>
</protein>
<gene>
    <name evidence="1" type="ORF">I6G66_10090</name>
</gene>
<dbReference type="RefSeq" id="WP_197956867.1">
    <property type="nucleotide sequence ID" value="NZ_CP065668.1"/>
</dbReference>
<dbReference type="Proteomes" id="UP000594778">
    <property type="component" value="Chromosome"/>
</dbReference>
<reference evidence="1 2" key="1">
    <citation type="submission" date="2020-12" db="EMBL/GenBank/DDBJ databases">
        <title>FDA dAtabase for Regulatory Grade micrObial Sequences (FDA-ARGOS): Supporting development and validation of Infectious Disease Dx tests.</title>
        <authorList>
            <person name="Sproer C."/>
            <person name="Gronow S."/>
            <person name="Severitt S."/>
            <person name="Schroder I."/>
            <person name="Tallon L."/>
            <person name="Sadzewicz L."/>
            <person name="Zhao X."/>
            <person name="Boylan J."/>
            <person name="Ott S."/>
            <person name="Bowen H."/>
            <person name="Vavikolanu K."/>
            <person name="Mehta A."/>
            <person name="Aluvathingal J."/>
            <person name="Nadendla S."/>
            <person name="Lowell S."/>
            <person name="Myers T."/>
            <person name="Yan Y."/>
            <person name="Sichtig H."/>
        </authorList>
    </citation>
    <scope>NUCLEOTIDE SEQUENCE [LARGE SCALE GENOMIC DNA]</scope>
    <source>
        <strain evidence="1 2">FDAARGOS_909</strain>
    </source>
</reference>
<dbReference type="EMBL" id="CP065668">
    <property type="protein sequence ID" value="QPS10315.1"/>
    <property type="molecule type" value="Genomic_DNA"/>
</dbReference>
<accession>A0A7T2W124</accession>
<name>A0A7T2W124_DELAC</name>
<evidence type="ECO:0000313" key="1">
    <source>
        <dbReference type="EMBL" id="QPS10315.1"/>
    </source>
</evidence>
<organism evidence="1 2">
    <name type="scientific">Delftia acidovorans</name>
    <name type="common">Pseudomonas acidovorans</name>
    <name type="synonym">Comamonas acidovorans</name>
    <dbReference type="NCBI Taxonomy" id="80866"/>
    <lineage>
        <taxon>Bacteria</taxon>
        <taxon>Pseudomonadati</taxon>
        <taxon>Pseudomonadota</taxon>
        <taxon>Betaproteobacteria</taxon>
        <taxon>Burkholderiales</taxon>
        <taxon>Comamonadaceae</taxon>
        <taxon>Delftia</taxon>
    </lineage>
</organism>
<evidence type="ECO:0000313" key="2">
    <source>
        <dbReference type="Proteomes" id="UP000594778"/>
    </source>
</evidence>
<dbReference type="AlphaFoldDB" id="A0A7T2W124"/>